<dbReference type="PANTHER" id="PTHR31511">
    <property type="entry name" value="PROTEIN CBG23764"/>
    <property type="match status" value="1"/>
</dbReference>
<dbReference type="Proteomes" id="UP001152795">
    <property type="component" value="Unassembled WGS sequence"/>
</dbReference>
<evidence type="ECO:0000313" key="3">
    <source>
        <dbReference type="Proteomes" id="UP001152795"/>
    </source>
</evidence>
<evidence type="ECO:0000313" key="2">
    <source>
        <dbReference type="EMBL" id="CAB3995446.1"/>
    </source>
</evidence>
<dbReference type="PANTHER" id="PTHR31511:SF12">
    <property type="entry name" value="RHO TERMINATION FACTOR N-TERMINAL DOMAIN-CONTAINING PROTEIN"/>
    <property type="match status" value="1"/>
</dbReference>
<dbReference type="InterPro" id="IPR038563">
    <property type="entry name" value="Endonuclease_7_sf"/>
</dbReference>
<feature type="non-terminal residue" evidence="2">
    <location>
        <position position="714"/>
    </location>
</feature>
<organism evidence="2 3">
    <name type="scientific">Paramuricea clavata</name>
    <name type="common">Red gorgonian</name>
    <name type="synonym">Violescent sea-whip</name>
    <dbReference type="NCBI Taxonomy" id="317549"/>
    <lineage>
        <taxon>Eukaryota</taxon>
        <taxon>Metazoa</taxon>
        <taxon>Cnidaria</taxon>
        <taxon>Anthozoa</taxon>
        <taxon>Octocorallia</taxon>
        <taxon>Malacalcyonacea</taxon>
        <taxon>Plexauridae</taxon>
        <taxon>Paramuricea</taxon>
    </lineage>
</organism>
<protein>
    <submittedName>
        <fullName evidence="2">Gastrula zinc finger</fullName>
    </submittedName>
</protein>
<dbReference type="InterPro" id="IPR012337">
    <property type="entry name" value="RNaseH-like_sf"/>
</dbReference>
<comment type="caution">
    <text evidence="2">The sequence shown here is derived from an EMBL/GenBank/DDBJ whole genome shotgun (WGS) entry which is preliminary data.</text>
</comment>
<dbReference type="SUPFAM" id="SSF54060">
    <property type="entry name" value="His-Me finger endonucleases"/>
    <property type="match status" value="1"/>
</dbReference>
<name>A0A6S7GZ32_PARCT</name>
<sequence>MKQVKPTVKSSVSINLKKPKPVKLRKPGKQMKEGKLQPPMQHYEEREIDPFSTDLQKPKYRKIETVVNTYRSTGTANLKQTSCKRNTGEGDEENGWFKIDGNIEVRMSKEIGNGKTSKDSVYFKSKTGTITNFENIESTAAANQQLILLRIEAFLNLGSNRRIMNIESHYVNIAMYKPLKGSSYIKLPQDISNSMSGLINIRNDDALCFLWCHVRHHRPKKNNATYITNKDVEYGDGLDYEGIKFPVKVGDIGKIEKKNKINITMLGYKGKKRFYPIRISKEKYEDHMELLLLGDGKGKLHYVLIKDVNRLLCSVNNKKTKKHFCLNCFHNCESEESLAKHKETCSLVNGVQAVKLPKEGTKIKFKNHKNQLPAPFVIYADFESLLVSDRDREMDDTVNESYTNRYQTRHACSFGLKRVCHYDDYQSGEYTSYVEKDAAYRFLKAVIKETEMCKQIMYSKFKKPMTITDEQESEFQAATECHICCGKMEGDDKVRDHYHVTGKYRGAAHNKCNLNNKLSWKIPVVFHNLRGYDSHLIMQEIGNFGLEINVIPNNMEKYLSFTLGKHLVFIDSIQFMASSLESLASFLPKEEFHLVGQRWQGEDFDLVTQKGIFPYEFLSSAKKLKTKQLPEKKDFYSTLYESEVSDEDYERARRVWKHFGMKTMKDYHDVYLETDVLLLADVFENFRKTCLKNYGLDPAHYVSAPGLSWDAFLK</sequence>
<dbReference type="SUPFAM" id="SSF53098">
    <property type="entry name" value="Ribonuclease H-like"/>
    <property type="match status" value="1"/>
</dbReference>
<keyword evidence="3" id="KW-1185">Reference proteome</keyword>
<accession>A0A6S7GZ32</accession>
<dbReference type="AlphaFoldDB" id="A0A6S7GZ32"/>
<evidence type="ECO:0000256" key="1">
    <source>
        <dbReference type="SAM" id="MobiDB-lite"/>
    </source>
</evidence>
<proteinExistence type="predicted"/>
<feature type="compositionally biased region" description="Basic residues" evidence="1">
    <location>
        <begin position="17"/>
        <end position="29"/>
    </location>
</feature>
<dbReference type="EMBL" id="CACRXK020002667">
    <property type="protein sequence ID" value="CAB3995446.1"/>
    <property type="molecule type" value="Genomic_DNA"/>
</dbReference>
<dbReference type="Gene3D" id="3.40.1800.10">
    <property type="entry name" value="His-Me finger endonucleases"/>
    <property type="match status" value="1"/>
</dbReference>
<feature type="region of interest" description="Disordered" evidence="1">
    <location>
        <begin position="1"/>
        <end position="42"/>
    </location>
</feature>
<reference evidence="2" key="1">
    <citation type="submission" date="2020-04" db="EMBL/GenBank/DDBJ databases">
        <authorList>
            <person name="Alioto T."/>
            <person name="Alioto T."/>
            <person name="Gomez Garrido J."/>
        </authorList>
    </citation>
    <scope>NUCLEOTIDE SEQUENCE</scope>
    <source>
        <strain evidence="2">A484AB</strain>
    </source>
</reference>
<dbReference type="InterPro" id="IPR044925">
    <property type="entry name" value="His-Me_finger_sf"/>
</dbReference>
<dbReference type="OrthoDB" id="5976830at2759"/>
<gene>
    <name evidence="2" type="ORF">PACLA_8A085756</name>
</gene>